<evidence type="ECO:0000256" key="1">
    <source>
        <dbReference type="SAM" id="MobiDB-lite"/>
    </source>
</evidence>
<keyword evidence="2" id="KW-0732">Signal</keyword>
<comment type="caution">
    <text evidence="3">The sequence shown here is derived from an EMBL/GenBank/DDBJ whole genome shotgun (WGS) entry which is preliminary data.</text>
</comment>
<sequence length="172" mass="18008">MRIIMSACALATAAITLASPLAGARADDSDIPGLKRSTPGLERPMAENPDMTLFMTAEPARPAVPAAAPAPEAVAPPPVQAARVAPRDAVLKDVSDLLHEAEGAVTARRLQAADHDLSQAEMALHNALAAGDPLPDGVLGLLTEARQGIRRHDIRLAARDTERAQQRVDAAR</sequence>
<protein>
    <submittedName>
        <fullName evidence="3">Uncharacterized protein</fullName>
    </submittedName>
</protein>
<evidence type="ECO:0000256" key="2">
    <source>
        <dbReference type="SAM" id="SignalP"/>
    </source>
</evidence>
<feature type="signal peptide" evidence="2">
    <location>
        <begin position="1"/>
        <end position="24"/>
    </location>
</feature>
<gene>
    <name evidence="3" type="ORF">CKO45_05815</name>
</gene>
<dbReference type="Proteomes" id="UP000697995">
    <property type="component" value="Unassembled WGS sequence"/>
</dbReference>
<feature type="chain" id="PRO_5045559933" evidence="2">
    <location>
        <begin position="25"/>
        <end position="172"/>
    </location>
</feature>
<reference evidence="3 4" key="1">
    <citation type="journal article" date="2020" name="Microorganisms">
        <title>Osmotic Adaptation and Compatible Solute Biosynthesis of Phototrophic Bacteria as Revealed from Genome Analyses.</title>
        <authorList>
            <person name="Imhoff J.F."/>
            <person name="Rahn T."/>
            <person name="Kunzel S."/>
            <person name="Keller A."/>
            <person name="Neulinger S.C."/>
        </authorList>
    </citation>
    <scope>NUCLEOTIDE SEQUENCE [LARGE SCALE GENOMIC DNA]</scope>
    <source>
        <strain evidence="3 4">DSM 15382</strain>
    </source>
</reference>
<proteinExistence type="predicted"/>
<evidence type="ECO:0000313" key="4">
    <source>
        <dbReference type="Proteomes" id="UP000697995"/>
    </source>
</evidence>
<dbReference type="EMBL" id="NRSG01000027">
    <property type="protein sequence ID" value="MBK1657745.1"/>
    <property type="molecule type" value="Genomic_DNA"/>
</dbReference>
<organism evidence="3 4">
    <name type="scientific">Paracraurococcus ruber</name>
    <dbReference type="NCBI Taxonomy" id="77675"/>
    <lineage>
        <taxon>Bacteria</taxon>
        <taxon>Pseudomonadati</taxon>
        <taxon>Pseudomonadota</taxon>
        <taxon>Alphaproteobacteria</taxon>
        <taxon>Acetobacterales</taxon>
        <taxon>Roseomonadaceae</taxon>
        <taxon>Paracraurococcus</taxon>
    </lineage>
</organism>
<feature type="region of interest" description="Disordered" evidence="1">
    <location>
        <begin position="24"/>
        <end position="46"/>
    </location>
</feature>
<keyword evidence="4" id="KW-1185">Reference proteome</keyword>
<dbReference type="RefSeq" id="WP_133220290.1">
    <property type="nucleotide sequence ID" value="NZ_NRSG01000027.1"/>
</dbReference>
<name>A0ABS1CTM8_9PROT</name>
<evidence type="ECO:0000313" key="3">
    <source>
        <dbReference type="EMBL" id="MBK1657745.1"/>
    </source>
</evidence>
<accession>A0ABS1CTM8</accession>